<evidence type="ECO:0000256" key="5">
    <source>
        <dbReference type="ARBA" id="ARBA00022723"/>
    </source>
</evidence>
<evidence type="ECO:0000256" key="1">
    <source>
        <dbReference type="ARBA" id="ARBA00001966"/>
    </source>
</evidence>
<evidence type="ECO:0000256" key="8">
    <source>
        <dbReference type="ARBA" id="ARBA00023150"/>
    </source>
</evidence>
<comment type="pathway">
    <text evidence="2">Cofactor biosynthesis; molybdopterin biosynthesis.</text>
</comment>
<evidence type="ECO:0000256" key="6">
    <source>
        <dbReference type="ARBA" id="ARBA00023004"/>
    </source>
</evidence>
<keyword evidence="6" id="KW-0408">Iron</keyword>
<evidence type="ECO:0000313" key="10">
    <source>
        <dbReference type="EMBL" id="CAG8654929.1"/>
    </source>
</evidence>
<dbReference type="InterPro" id="IPR013785">
    <property type="entry name" value="Aldolase_TIM"/>
</dbReference>
<keyword evidence="3" id="KW-0004">4Fe-4S</keyword>
<dbReference type="InterPro" id="IPR007197">
    <property type="entry name" value="rSAM"/>
</dbReference>
<dbReference type="GO" id="GO:0006777">
    <property type="term" value="P:Mo-molybdopterin cofactor biosynthetic process"/>
    <property type="evidence" value="ECO:0007669"/>
    <property type="project" value="UniProtKB-KW"/>
</dbReference>
<comment type="caution">
    <text evidence="10">The sequence shown here is derived from an EMBL/GenBank/DDBJ whole genome shotgun (WGS) entry which is preliminary data.</text>
</comment>
<evidence type="ECO:0000256" key="7">
    <source>
        <dbReference type="ARBA" id="ARBA00023014"/>
    </source>
</evidence>
<dbReference type="SFLD" id="SFLDG01067">
    <property type="entry name" value="SPASM/twitch_domain_containing"/>
    <property type="match status" value="1"/>
</dbReference>
<gene>
    <name evidence="10" type="ORF">POCULU_LOCUS10151</name>
</gene>
<organism evidence="10 11">
    <name type="scientific">Paraglomus occultum</name>
    <dbReference type="NCBI Taxonomy" id="144539"/>
    <lineage>
        <taxon>Eukaryota</taxon>
        <taxon>Fungi</taxon>
        <taxon>Fungi incertae sedis</taxon>
        <taxon>Mucoromycota</taxon>
        <taxon>Glomeromycotina</taxon>
        <taxon>Glomeromycetes</taxon>
        <taxon>Paraglomerales</taxon>
        <taxon>Paraglomeraceae</taxon>
        <taxon>Paraglomus</taxon>
    </lineage>
</organism>
<name>A0A9N9DW76_9GLOM</name>
<feature type="domain" description="Radical SAM core" evidence="9">
    <location>
        <begin position="49"/>
        <end position="239"/>
    </location>
</feature>
<accession>A0A9N9DW76</accession>
<evidence type="ECO:0000256" key="3">
    <source>
        <dbReference type="ARBA" id="ARBA00022485"/>
    </source>
</evidence>
<dbReference type="EMBL" id="CAJVPJ010004715">
    <property type="protein sequence ID" value="CAG8654929.1"/>
    <property type="molecule type" value="Genomic_DNA"/>
</dbReference>
<keyword evidence="8" id="KW-0501">Molybdenum cofactor biosynthesis</keyword>
<keyword evidence="11" id="KW-1185">Reference proteome</keyword>
<dbReference type="CDD" id="cd01335">
    <property type="entry name" value="Radical_SAM"/>
    <property type="match status" value="1"/>
</dbReference>
<dbReference type="SMART" id="SM00729">
    <property type="entry name" value="Elp3"/>
    <property type="match status" value="1"/>
</dbReference>
<dbReference type="InterPro" id="IPR000385">
    <property type="entry name" value="MoaA_NifB_PqqE_Fe-S-bd_CS"/>
</dbReference>
<dbReference type="PROSITE" id="PS01305">
    <property type="entry name" value="MOAA_NIFB_PQQE"/>
    <property type="match status" value="1"/>
</dbReference>
<dbReference type="GO" id="GO:0061799">
    <property type="term" value="F:cyclic pyranopterin monophosphate synthase activity"/>
    <property type="evidence" value="ECO:0007669"/>
    <property type="project" value="TreeGrafter"/>
</dbReference>
<evidence type="ECO:0000313" key="11">
    <source>
        <dbReference type="Proteomes" id="UP000789572"/>
    </source>
</evidence>
<evidence type="ECO:0000259" key="9">
    <source>
        <dbReference type="PROSITE" id="PS51918"/>
    </source>
</evidence>
<keyword evidence="5" id="KW-0479">Metal-binding</keyword>
<proteinExistence type="predicted"/>
<dbReference type="OrthoDB" id="2392781at2759"/>
<dbReference type="Proteomes" id="UP000789572">
    <property type="component" value="Unassembled WGS sequence"/>
</dbReference>
<dbReference type="Pfam" id="PF04055">
    <property type="entry name" value="Radical_SAM"/>
    <property type="match status" value="1"/>
</dbReference>
<comment type="cofactor">
    <cofactor evidence="1">
        <name>[4Fe-4S] cluster</name>
        <dbReference type="ChEBI" id="CHEBI:49883"/>
    </cofactor>
</comment>
<keyword evidence="4" id="KW-0949">S-adenosyl-L-methionine</keyword>
<dbReference type="PANTHER" id="PTHR22960">
    <property type="entry name" value="MOLYBDOPTERIN COFACTOR SYNTHESIS PROTEIN A"/>
    <property type="match status" value="1"/>
</dbReference>
<dbReference type="PROSITE" id="PS51918">
    <property type="entry name" value="RADICAL_SAM"/>
    <property type="match status" value="1"/>
</dbReference>
<feature type="non-terminal residue" evidence="10">
    <location>
        <position position="1"/>
    </location>
</feature>
<keyword evidence="7" id="KW-0411">Iron-sulfur</keyword>
<dbReference type="GO" id="GO:0046872">
    <property type="term" value="F:metal ion binding"/>
    <property type="evidence" value="ECO:0007669"/>
    <property type="project" value="UniProtKB-KW"/>
</dbReference>
<dbReference type="InterPro" id="IPR058240">
    <property type="entry name" value="rSAM_sf"/>
</dbReference>
<evidence type="ECO:0000256" key="2">
    <source>
        <dbReference type="ARBA" id="ARBA00005046"/>
    </source>
</evidence>
<dbReference type="InterPro" id="IPR050105">
    <property type="entry name" value="MoCo_biosynth_MoaA/MoaC"/>
</dbReference>
<dbReference type="GO" id="GO:0051539">
    <property type="term" value="F:4 iron, 4 sulfur cluster binding"/>
    <property type="evidence" value="ECO:0007669"/>
    <property type="project" value="UniProtKB-KW"/>
</dbReference>
<dbReference type="PANTHER" id="PTHR22960:SF0">
    <property type="entry name" value="MOLYBDENUM COFACTOR BIOSYNTHESIS PROTEIN 1"/>
    <property type="match status" value="1"/>
</dbReference>
<sequence length="239" mass="27026">PRIKRYVSSSKPTSTSTIGVGHDEARQRIQAKIATIEKERPFSNFLTDKFNRQHTYLRISVTERCNLRCTYCMPAEGIDLTPSDKLLSSDEIIRIARLFVSQGVTKIRLTGGEPTIRKDIVDLVGELNKLKPLGLQTIAMTSNGIALPKKLPQLVENGLNLLNISLDTLDPLKFELITRRKGLNQVIRTIDQAISLGLRPIKVNCVVMRGINDQEVADFVEFTRDRSVDVRFIEYMPFD</sequence>
<dbReference type="Gene3D" id="3.20.20.70">
    <property type="entry name" value="Aldolase class I"/>
    <property type="match status" value="1"/>
</dbReference>
<feature type="non-terminal residue" evidence="10">
    <location>
        <position position="239"/>
    </location>
</feature>
<protein>
    <submittedName>
        <fullName evidence="10">3709_t:CDS:1</fullName>
    </submittedName>
</protein>
<evidence type="ECO:0000256" key="4">
    <source>
        <dbReference type="ARBA" id="ARBA00022691"/>
    </source>
</evidence>
<dbReference type="InterPro" id="IPR006638">
    <property type="entry name" value="Elp3/MiaA/NifB-like_rSAM"/>
</dbReference>
<dbReference type="SFLD" id="SFLDG01386">
    <property type="entry name" value="main_SPASM_domain-containing"/>
    <property type="match status" value="1"/>
</dbReference>
<dbReference type="SUPFAM" id="SSF102114">
    <property type="entry name" value="Radical SAM enzymes"/>
    <property type="match status" value="1"/>
</dbReference>
<reference evidence="10" key="1">
    <citation type="submission" date="2021-06" db="EMBL/GenBank/DDBJ databases">
        <authorList>
            <person name="Kallberg Y."/>
            <person name="Tangrot J."/>
            <person name="Rosling A."/>
        </authorList>
    </citation>
    <scope>NUCLEOTIDE SEQUENCE</scope>
    <source>
        <strain evidence="10">IA702</strain>
    </source>
</reference>
<dbReference type="GO" id="GO:0061798">
    <property type="term" value="F:GTP 3',8'-cyclase activity"/>
    <property type="evidence" value="ECO:0007669"/>
    <property type="project" value="TreeGrafter"/>
</dbReference>
<dbReference type="SFLD" id="SFLDS00029">
    <property type="entry name" value="Radical_SAM"/>
    <property type="match status" value="1"/>
</dbReference>
<dbReference type="AlphaFoldDB" id="A0A9N9DW76"/>